<evidence type="ECO:0000313" key="2">
    <source>
        <dbReference type="EMBL" id="EFU40357.1"/>
    </source>
</evidence>
<dbReference type="PROSITE" id="PS51819">
    <property type="entry name" value="VOC"/>
    <property type="match status" value="1"/>
</dbReference>
<organism evidence="2 3">
    <name type="scientific">Paenibacillus vortex V453</name>
    <dbReference type="NCBI Taxonomy" id="715225"/>
    <lineage>
        <taxon>Bacteria</taxon>
        <taxon>Bacillati</taxon>
        <taxon>Bacillota</taxon>
        <taxon>Bacilli</taxon>
        <taxon>Bacillales</taxon>
        <taxon>Paenibacillaceae</taxon>
        <taxon>Paenibacillus</taxon>
    </lineage>
</organism>
<comment type="caution">
    <text evidence="2">The sequence shown here is derived from an EMBL/GenBank/DDBJ whole genome shotgun (WGS) entry which is preliminary data.</text>
</comment>
<dbReference type="GO" id="GO:0051213">
    <property type="term" value="F:dioxygenase activity"/>
    <property type="evidence" value="ECO:0007669"/>
    <property type="project" value="UniProtKB-KW"/>
</dbReference>
<protein>
    <submittedName>
        <fullName evidence="2">Glyoxalase/bleomycin resistance protein/dioxygenase</fullName>
    </submittedName>
</protein>
<dbReference type="Proteomes" id="UP000003094">
    <property type="component" value="Unassembled WGS sequence"/>
</dbReference>
<accession>A0A2R9SSM4</accession>
<feature type="domain" description="VOC" evidence="1">
    <location>
        <begin position="4"/>
        <end position="123"/>
    </location>
</feature>
<sequence>MDRGFTHCLQIFPTADFQKTIEFYERIGFRAVAYLDSGEPHVCLYQDSIEIVLTKSEIEVVPNRIRYGYGYDAYFITCNQYEIQEDLMNLDVKIVRPLSTTDYNNHEFVFEDVDGRWIAVGKKQQT</sequence>
<evidence type="ECO:0000313" key="3">
    <source>
        <dbReference type="Proteomes" id="UP000003094"/>
    </source>
</evidence>
<dbReference type="Pfam" id="PF00903">
    <property type="entry name" value="Glyoxalase"/>
    <property type="match status" value="1"/>
</dbReference>
<evidence type="ECO:0000259" key="1">
    <source>
        <dbReference type="PROSITE" id="PS51819"/>
    </source>
</evidence>
<keyword evidence="2" id="KW-0223">Dioxygenase</keyword>
<dbReference type="InterPro" id="IPR037523">
    <property type="entry name" value="VOC_core"/>
</dbReference>
<name>A0A2R9SSM4_9BACL</name>
<dbReference type="InterPro" id="IPR029068">
    <property type="entry name" value="Glyas_Bleomycin-R_OHBP_Dase"/>
</dbReference>
<dbReference type="AlphaFoldDB" id="A0A2R9SSM4"/>
<reference evidence="2 3" key="1">
    <citation type="journal article" date="2010" name="BMC Genomics">
        <title>Genome sequence of the pattern forming Paenibacillus vortex bacterium reveals potential for thriving in complex environments.</title>
        <authorList>
            <person name="Sirota-Madi A."/>
            <person name="Olender T."/>
            <person name="Helman Y."/>
            <person name="Ingham C."/>
            <person name="Brainis I."/>
            <person name="Roth D."/>
            <person name="Hagi E."/>
            <person name="Brodsky L."/>
            <person name="Leshkowitz D."/>
            <person name="Galatenko V."/>
            <person name="Nikolaev V."/>
            <person name="Mugasimangalam R.C."/>
            <person name="Bransburg-Zabary S."/>
            <person name="Gutnick D.L."/>
            <person name="Lancet D."/>
            <person name="Ben-Jacob E."/>
        </authorList>
    </citation>
    <scope>NUCLEOTIDE SEQUENCE [LARGE SCALE GENOMIC DNA]</scope>
    <source>
        <strain evidence="2 3">V453</strain>
    </source>
</reference>
<dbReference type="SUPFAM" id="SSF54593">
    <property type="entry name" value="Glyoxalase/Bleomycin resistance protein/Dihydroxybiphenyl dioxygenase"/>
    <property type="match status" value="1"/>
</dbReference>
<proteinExistence type="predicted"/>
<keyword evidence="2" id="KW-0560">Oxidoreductase</keyword>
<gene>
    <name evidence="2" type="ORF">PVOR_19704</name>
</gene>
<dbReference type="Gene3D" id="3.10.180.10">
    <property type="entry name" value="2,3-Dihydroxybiphenyl 1,2-Dioxygenase, domain 1"/>
    <property type="match status" value="1"/>
</dbReference>
<dbReference type="InterPro" id="IPR004360">
    <property type="entry name" value="Glyas_Fos-R_dOase_dom"/>
</dbReference>
<keyword evidence="3" id="KW-1185">Reference proteome</keyword>
<dbReference type="RefSeq" id="WP_006210767.1">
    <property type="nucleotide sequence ID" value="NZ_ADHJ01000036.1"/>
</dbReference>
<dbReference type="EMBL" id="ADHJ01000036">
    <property type="protein sequence ID" value="EFU40357.1"/>
    <property type="molecule type" value="Genomic_DNA"/>
</dbReference>
<dbReference type="KEGG" id="pvo:PVOR_19704"/>